<dbReference type="GO" id="GO:0008237">
    <property type="term" value="F:metallopeptidase activity"/>
    <property type="evidence" value="ECO:0007669"/>
    <property type="project" value="UniProtKB-KW"/>
</dbReference>
<keyword evidence="2" id="KW-1133">Transmembrane helix</keyword>
<keyword evidence="4" id="KW-0482">Metalloprotease</keyword>
<name>A0A7V8RG75_9SPHN</name>
<reference evidence="4 5" key="1">
    <citation type="journal article" date="1994" name="Int. J. Syst. Bacteriol.">
        <title>Phylogenetic positions of novel aerobic, bacteriochlorophyll a-containing bacteria and description of Roseococcus thiosulfatophilus gen. nov., sp. nov., Erythromicrobium ramosum gen. nov., sp. nov., and Erythrobacter litoralis sp. nov.</title>
        <authorList>
            <person name="Yurkov V."/>
            <person name="Stackebrandt E."/>
            <person name="Holmes A."/>
            <person name="Fuerst J.A."/>
            <person name="Hugenholtz P."/>
            <person name="Golecki J."/>
            <person name="Gad'on N."/>
            <person name="Gorlenko V.M."/>
            <person name="Kompantseva E.I."/>
            <person name="Drews G."/>
        </authorList>
    </citation>
    <scope>NUCLEOTIDE SEQUENCE [LARGE SCALE GENOMIC DNA]</scope>
    <source>
        <strain evidence="4 5">KR-99</strain>
    </source>
</reference>
<feature type="transmembrane region" description="Helical" evidence="2">
    <location>
        <begin position="83"/>
        <end position="100"/>
    </location>
</feature>
<dbReference type="InterPro" id="IPR003675">
    <property type="entry name" value="Rce1/LyrA-like_dom"/>
</dbReference>
<evidence type="ECO:0000313" key="4">
    <source>
        <dbReference type="EMBL" id="MBA1375895.1"/>
    </source>
</evidence>
<keyword evidence="4" id="KW-0645">Protease</keyword>
<keyword evidence="5" id="KW-1185">Reference proteome</keyword>
<keyword evidence="2" id="KW-0472">Membrane</keyword>
<evidence type="ECO:0000259" key="3">
    <source>
        <dbReference type="Pfam" id="PF02517"/>
    </source>
</evidence>
<dbReference type="Pfam" id="PF02517">
    <property type="entry name" value="Rce1-like"/>
    <property type="match status" value="1"/>
</dbReference>
<feature type="transmembrane region" description="Helical" evidence="2">
    <location>
        <begin position="164"/>
        <end position="183"/>
    </location>
</feature>
<proteinExistence type="predicted"/>
<feature type="transmembrane region" description="Helical" evidence="2">
    <location>
        <begin position="249"/>
        <end position="274"/>
    </location>
</feature>
<evidence type="ECO:0000313" key="5">
    <source>
        <dbReference type="Proteomes" id="UP000589292"/>
    </source>
</evidence>
<sequence>MAGTALSTTPWTPTAKRWQRRVVWPEAQDRPGVKTAPAASVLRASTDDAGRPHHSPNQGSQRRGLLTTVSSAPGAPASPRRRLLGLGALAVIGLASLLAAPVERIMPLPLPTMTVRVLAIVQPAILTAGALLVGLLLGPKVGLDAPILAGRLRLEARSAPQLRALGTASLIVAIVAAGLLYGYEQNLATFTAGLSGEGRATLEAFQPPLVTRVLYGGLVEEIISRWGLMTLFVWLIARIARRRGAPATWVYWSGAALAAFLFALGHLPLLFSLFDAPPMTLIATVLALNAIIGFGFGWLFARYGLEAAMLSHALTHLIAASLSGGLA</sequence>
<keyword evidence="4" id="KW-0378">Hydrolase</keyword>
<evidence type="ECO:0000256" key="1">
    <source>
        <dbReference type="SAM" id="MobiDB-lite"/>
    </source>
</evidence>
<feature type="compositionally biased region" description="Polar residues" evidence="1">
    <location>
        <begin position="1"/>
        <end position="12"/>
    </location>
</feature>
<organism evidence="4 5">
    <name type="scientific">Sphingomonas ursincola</name>
    <dbReference type="NCBI Taxonomy" id="56361"/>
    <lineage>
        <taxon>Bacteria</taxon>
        <taxon>Pseudomonadati</taxon>
        <taxon>Pseudomonadota</taxon>
        <taxon>Alphaproteobacteria</taxon>
        <taxon>Sphingomonadales</taxon>
        <taxon>Sphingomonadaceae</taxon>
        <taxon>Sphingomonas</taxon>
    </lineage>
</organism>
<feature type="transmembrane region" description="Helical" evidence="2">
    <location>
        <begin position="280"/>
        <end position="301"/>
    </location>
</feature>
<feature type="region of interest" description="Disordered" evidence="1">
    <location>
        <begin position="1"/>
        <end position="77"/>
    </location>
</feature>
<dbReference type="Proteomes" id="UP000589292">
    <property type="component" value="Unassembled WGS sequence"/>
</dbReference>
<feature type="compositionally biased region" description="Polar residues" evidence="1">
    <location>
        <begin position="55"/>
        <end position="71"/>
    </location>
</feature>
<feature type="transmembrane region" description="Helical" evidence="2">
    <location>
        <begin position="120"/>
        <end position="143"/>
    </location>
</feature>
<protein>
    <submittedName>
        <fullName evidence="4">CPBP family intramembrane metalloprotease</fullName>
    </submittedName>
</protein>
<dbReference type="EMBL" id="VDES01000003">
    <property type="protein sequence ID" value="MBA1375895.1"/>
    <property type="molecule type" value="Genomic_DNA"/>
</dbReference>
<feature type="domain" description="CAAX prenyl protease 2/Lysostaphin resistance protein A-like" evidence="3">
    <location>
        <begin position="209"/>
        <end position="317"/>
    </location>
</feature>
<dbReference type="AlphaFoldDB" id="A0A7V8RG75"/>
<dbReference type="GO" id="GO:0006508">
    <property type="term" value="P:proteolysis"/>
    <property type="evidence" value="ECO:0007669"/>
    <property type="project" value="UniProtKB-KW"/>
</dbReference>
<evidence type="ECO:0000256" key="2">
    <source>
        <dbReference type="SAM" id="Phobius"/>
    </source>
</evidence>
<dbReference type="GO" id="GO:0004175">
    <property type="term" value="F:endopeptidase activity"/>
    <property type="evidence" value="ECO:0007669"/>
    <property type="project" value="UniProtKB-ARBA"/>
</dbReference>
<feature type="transmembrane region" description="Helical" evidence="2">
    <location>
        <begin position="213"/>
        <end position="237"/>
    </location>
</feature>
<comment type="caution">
    <text evidence="4">The sequence shown here is derived from an EMBL/GenBank/DDBJ whole genome shotgun (WGS) entry which is preliminary data.</text>
</comment>
<gene>
    <name evidence="4" type="ORF">FG486_16240</name>
</gene>
<accession>A0A7V8RG75</accession>
<dbReference type="GO" id="GO:0080120">
    <property type="term" value="P:CAAX-box protein maturation"/>
    <property type="evidence" value="ECO:0007669"/>
    <property type="project" value="UniProtKB-ARBA"/>
</dbReference>
<keyword evidence="2" id="KW-0812">Transmembrane</keyword>